<dbReference type="EMBL" id="MCFA01000247">
    <property type="protein sequence ID" value="ORX96794.1"/>
    <property type="molecule type" value="Genomic_DNA"/>
</dbReference>
<dbReference type="Proteomes" id="UP000193144">
    <property type="component" value="Unassembled WGS sequence"/>
</dbReference>
<dbReference type="InterPro" id="IPR010730">
    <property type="entry name" value="HET"/>
</dbReference>
<name>A0A1Y1YGM5_9PLEO</name>
<feature type="domain" description="Heterokaryon incompatibility" evidence="2">
    <location>
        <begin position="178"/>
        <end position="331"/>
    </location>
</feature>
<evidence type="ECO:0000313" key="3">
    <source>
        <dbReference type="EMBL" id="ORX96794.1"/>
    </source>
</evidence>
<proteinExistence type="predicted"/>
<reference evidence="3 4" key="1">
    <citation type="submission" date="2016-07" db="EMBL/GenBank/DDBJ databases">
        <title>Pervasive Adenine N6-methylation of Active Genes in Fungi.</title>
        <authorList>
            <consortium name="DOE Joint Genome Institute"/>
            <person name="Mondo S.J."/>
            <person name="Dannebaum R.O."/>
            <person name="Kuo R.C."/>
            <person name="Labutti K."/>
            <person name="Haridas S."/>
            <person name="Kuo A."/>
            <person name="Salamov A."/>
            <person name="Ahrendt S.R."/>
            <person name="Lipzen A."/>
            <person name="Sullivan W."/>
            <person name="Andreopoulos W.B."/>
            <person name="Clum A."/>
            <person name="Lindquist E."/>
            <person name="Daum C."/>
            <person name="Ramamoorthy G.K."/>
            <person name="Gryganskyi A."/>
            <person name="Culley D."/>
            <person name="Magnuson J.K."/>
            <person name="James T.Y."/>
            <person name="O'Malley M.A."/>
            <person name="Stajich J.E."/>
            <person name="Spatafora J.W."/>
            <person name="Visel A."/>
            <person name="Grigoriev I.V."/>
        </authorList>
    </citation>
    <scope>NUCLEOTIDE SEQUENCE [LARGE SCALE GENOMIC DNA]</scope>
    <source>
        <strain evidence="3 4">CBS 115471</strain>
    </source>
</reference>
<feature type="region of interest" description="Disordered" evidence="1">
    <location>
        <begin position="731"/>
        <end position="771"/>
    </location>
</feature>
<dbReference type="AlphaFoldDB" id="A0A1Y1YGM5"/>
<organism evidence="3 4">
    <name type="scientific">Clohesyomyces aquaticus</name>
    <dbReference type="NCBI Taxonomy" id="1231657"/>
    <lineage>
        <taxon>Eukaryota</taxon>
        <taxon>Fungi</taxon>
        <taxon>Dikarya</taxon>
        <taxon>Ascomycota</taxon>
        <taxon>Pezizomycotina</taxon>
        <taxon>Dothideomycetes</taxon>
        <taxon>Pleosporomycetidae</taxon>
        <taxon>Pleosporales</taxon>
        <taxon>Lindgomycetaceae</taxon>
        <taxon>Clohesyomyces</taxon>
    </lineage>
</organism>
<dbReference type="STRING" id="1231657.A0A1Y1YGM5"/>
<evidence type="ECO:0000256" key="1">
    <source>
        <dbReference type="SAM" id="MobiDB-lite"/>
    </source>
</evidence>
<evidence type="ECO:0000313" key="4">
    <source>
        <dbReference type="Proteomes" id="UP000193144"/>
    </source>
</evidence>
<sequence>MVICKLCNDQEKKDEDDVRLAFDFTPAELVQSARGQDCSSCAVILEGLRRSTALEWDFEQDVRRVYARCRGMHKQKPTTLSLVIYFEDERPKLEIEFISLKGGAWKAVLPGYSVSDHPLSPKALNWVKSRLTACIEQHDLCRNSIWPRLPKRVLSLLPGQGSRVEVKLMTDHHEYAPYAALSHRWGDHQTCVTNTSTLRKHEEGIPWEAIPRTFRDAMRFALKLNIPYIWIDSLCIIQDDALDWEIESSKMAEIYENSYLTLAATASPNDSQGCFTNPTGDAAISEWHIPRAYPDTCLLAARKPIQHWDTLLLGRLLQRFPLLSRAWVFQERLLSPRVLHFCGSELVWECRVVSSCECGGICDARSPGGEFHQALRRYDTEYSSRGVKLYPDLVNPLDSVVKVKEDELKMYYPPPEYPLPEGNEEIRSGKSRSGGIRLPRWIHIPGRNRHVTNHRPASSKFPQDRGQMLMDAEIVRDREHRLEELRRVQLRYEQILQDLKEETMPSEVSQQWRNLVEQYSALQITKPTDRLPALSGLCERVKPFRGDYMAGLWADSIWLDLLWRVDTIQAGRGRFQRSHYQRPSWSWVSVEDPVSYWDDIMHLSLGPPSSYFEEARPFPNSFIVREMRRRALQFRYDIQLAGLNTFGEVASAVLTIISYHQAAIIRPVDDDTVDSILPPKYKIDVDGTEMHFHADHALAMEGHANHSNAFYVDKMVELLLIHPQIALVLTPSKDQPGASPHPIGEWSLGEGPQRYRDSQCGNPSTSADSSSPGFWERIGIVRVSDTLLDLYQEDWMRWAVVAEFNII</sequence>
<accession>A0A1Y1YGM5</accession>
<protein>
    <submittedName>
        <fullName evidence="3">Heterokaryon incompatibility protein-domain-containing protein</fullName>
    </submittedName>
</protein>
<dbReference type="PANTHER" id="PTHR33112">
    <property type="entry name" value="DOMAIN PROTEIN, PUTATIVE-RELATED"/>
    <property type="match status" value="1"/>
</dbReference>
<feature type="compositionally biased region" description="Polar residues" evidence="1">
    <location>
        <begin position="759"/>
        <end position="771"/>
    </location>
</feature>
<comment type="caution">
    <text evidence="3">The sequence shown here is derived from an EMBL/GenBank/DDBJ whole genome shotgun (WGS) entry which is preliminary data.</text>
</comment>
<dbReference type="PANTHER" id="PTHR33112:SF13">
    <property type="entry name" value="HETEROKARYON INCOMPATIBILITY DOMAIN-CONTAINING PROTEIN"/>
    <property type="match status" value="1"/>
</dbReference>
<dbReference type="Pfam" id="PF06985">
    <property type="entry name" value="HET"/>
    <property type="match status" value="1"/>
</dbReference>
<gene>
    <name evidence="3" type="ORF">BCR34DRAFT_578401</name>
</gene>
<keyword evidence="4" id="KW-1185">Reference proteome</keyword>
<dbReference type="OrthoDB" id="5347061at2759"/>
<evidence type="ECO:0000259" key="2">
    <source>
        <dbReference type="Pfam" id="PF06985"/>
    </source>
</evidence>